<evidence type="ECO:0000313" key="3">
    <source>
        <dbReference type="EMBL" id="MDE1465039.1"/>
    </source>
</evidence>
<evidence type="ECO:0000256" key="1">
    <source>
        <dbReference type="SAM" id="MobiDB-lite"/>
    </source>
</evidence>
<sequence>MESGRTMANLQDAQMGNLQATINNLLPNNNALPSSGGGGAAGLASQMVGAFSLGEGAIRRGSLPAMQMDSPGYALATIPFIDDDGVTKRMVVSGTTPDVSPRELMERIRAPANQVPVVPEGGAVRKSSLPDSWRPYALNDLSDIHKTKALNTLRDANITKYDVISMAAMGFFAARNLKNAIDNYDSSKPATKAALAQAIGFAIVVYGGMTALPISRAILKRKIHAQLLHAFLKGKDLIKHSRLARALDAADKVSIALAFAMDLMAIGISLDNAIKNPTAGNIAAVAGDILIAAVDGLALLNAIWGVGGRVGSAMAGPIGVAIVVAVMIVVAVIQGIDEAKRRVDRIYKSAGWKVYAEQAGLNIGGLLFNWLGTGKNPLFGTSAWVAENEMLTRYLGMAAKISEEELEANPECTLVVTPMQEYKVEQATTSILGIPVSAQHWLVTKTDSETTTVEPIDPSATTIDHSITINDIEKQRVNGELEPLKVGNFDDRLWVLTYNSALMNESGAKPTTLIMIGAEDTSRFQPAAEAHTIIHMRRSGVIKASGGATEVAINTRQGARGEMTENMYVWWEEGGNRKLLTIILPTDASTISVDRTDDQPNDDHLSTVFPDDNDAVDMTKIEGSILVEITNTTKEIIVYGVKRVPVSLLWKQIGSYYDESTGGYVTASGTRRGMDPNKTTEEIELGHETISNMELKPMRSRSESTLSSREPFTGENIRGKITTNTPIREFKQPVLSRNADDSSLVDLTIRRVGVFKKAGRYNASNGMAIMSPLTIVSGDEFHLTINNSYTGWEKSESTFANVVATATLNFIPSGWVIKHLTTAPGWTGIEDILPPWCQNLGLCTSERESSSLEVISEKICGGLEGRSMQECLSRIRTAWAIEHQ</sequence>
<evidence type="ECO:0000256" key="2">
    <source>
        <dbReference type="SAM" id="Phobius"/>
    </source>
</evidence>
<feature type="transmembrane region" description="Helical" evidence="2">
    <location>
        <begin position="282"/>
        <end position="306"/>
    </location>
</feature>
<accession>A0ABT5UF80</accession>
<feature type="region of interest" description="Disordered" evidence="1">
    <location>
        <begin position="697"/>
        <end position="718"/>
    </location>
</feature>
<keyword evidence="4" id="KW-1185">Reference proteome</keyword>
<proteinExistence type="predicted"/>
<gene>
    <name evidence="3" type="ORF">ORQ98_24050</name>
</gene>
<feature type="transmembrane region" description="Helical" evidence="2">
    <location>
        <begin position="318"/>
        <end position="336"/>
    </location>
</feature>
<feature type="transmembrane region" description="Helical" evidence="2">
    <location>
        <begin position="249"/>
        <end position="270"/>
    </location>
</feature>
<keyword evidence="2" id="KW-0472">Membrane</keyword>
<dbReference type="EMBL" id="JAPMOU010000049">
    <property type="protein sequence ID" value="MDE1465039.1"/>
    <property type="molecule type" value="Genomic_DNA"/>
</dbReference>
<reference evidence="3 4" key="1">
    <citation type="submission" date="2022-11" db="EMBL/GenBank/DDBJ databases">
        <title>Spartinivicinus poritis sp. nov., isolated from scleractinian coral Porites lutea.</title>
        <authorList>
            <person name="Zhang G."/>
            <person name="Cai L."/>
            <person name="Wei Q."/>
        </authorList>
    </citation>
    <scope>NUCLEOTIDE SEQUENCE [LARGE SCALE GENOMIC DNA]</scope>
    <source>
        <strain evidence="3 4">A2-2</strain>
    </source>
</reference>
<comment type="caution">
    <text evidence="3">The sequence shown here is derived from an EMBL/GenBank/DDBJ whole genome shotgun (WGS) entry which is preliminary data.</text>
</comment>
<organism evidence="3 4">
    <name type="scientific">Spartinivicinus poritis</name>
    <dbReference type="NCBI Taxonomy" id="2994640"/>
    <lineage>
        <taxon>Bacteria</taxon>
        <taxon>Pseudomonadati</taxon>
        <taxon>Pseudomonadota</taxon>
        <taxon>Gammaproteobacteria</taxon>
        <taxon>Oceanospirillales</taxon>
        <taxon>Zooshikellaceae</taxon>
        <taxon>Spartinivicinus</taxon>
    </lineage>
</organism>
<name>A0ABT5UF80_9GAMM</name>
<keyword evidence="2" id="KW-1133">Transmembrane helix</keyword>
<feature type="transmembrane region" description="Helical" evidence="2">
    <location>
        <begin position="194"/>
        <end position="214"/>
    </location>
</feature>
<dbReference type="RefSeq" id="WP_274691350.1">
    <property type="nucleotide sequence ID" value="NZ_JAPMOU010000049.1"/>
</dbReference>
<evidence type="ECO:0000313" key="4">
    <source>
        <dbReference type="Proteomes" id="UP001528823"/>
    </source>
</evidence>
<dbReference type="Proteomes" id="UP001528823">
    <property type="component" value="Unassembled WGS sequence"/>
</dbReference>
<protein>
    <submittedName>
        <fullName evidence="3">Uncharacterized protein</fullName>
    </submittedName>
</protein>
<keyword evidence="2" id="KW-0812">Transmembrane</keyword>